<dbReference type="NCBIfam" id="NF001938">
    <property type="entry name" value="PRK00714.1-5"/>
    <property type="match status" value="1"/>
</dbReference>
<dbReference type="GO" id="GO:0006753">
    <property type="term" value="P:nucleoside phosphate metabolic process"/>
    <property type="evidence" value="ECO:0007669"/>
    <property type="project" value="TreeGrafter"/>
</dbReference>
<dbReference type="PANTHER" id="PTHR11839:SF22">
    <property type="entry name" value="NUDIX HYDROLASE 26, CHLOROPLASTIC"/>
    <property type="match status" value="1"/>
</dbReference>
<keyword evidence="2" id="KW-0378">Hydrolase</keyword>
<accession>A0A5N5L8Z6</accession>
<feature type="compositionally biased region" description="Basic and acidic residues" evidence="3">
    <location>
        <begin position="415"/>
        <end position="425"/>
    </location>
</feature>
<dbReference type="EMBL" id="VDCV01000010">
    <property type="protein sequence ID" value="KAB5539112.1"/>
    <property type="molecule type" value="Genomic_DNA"/>
</dbReference>
<dbReference type="Gene3D" id="3.90.79.10">
    <property type="entry name" value="Nucleoside Triphosphate Pyrophosphohydrolase"/>
    <property type="match status" value="1"/>
</dbReference>
<dbReference type="InterPro" id="IPR000086">
    <property type="entry name" value="NUDIX_hydrolase_dom"/>
</dbReference>
<evidence type="ECO:0000256" key="1">
    <source>
        <dbReference type="ARBA" id="ARBA00001936"/>
    </source>
</evidence>
<dbReference type="InterPro" id="IPR015797">
    <property type="entry name" value="NUDIX_hydrolase-like_dom_sf"/>
</dbReference>
<sequence>MATCRSIFYYPSLLLRPIQHPVLSASTSCFPNYPSELSKSTKLPLLRRSSRPRCTSSMESPPEGYRKNVGICLINPSKKIFSASRLDIPDAWQMPQGGIDESEDPKVAAIRELKEETGVSSAEVLAETPSWLAYDFPPEVREKLKHQWGSDWKGQVQKWFLLKFTGNEEEINLLGDGKEKPEFGEWSWMSPEQIIDRVDVTVLLFLICSDQRWISRNLYTRKFWQLLPPISNEFMFKYQLNHLLDRLSGCSKDKNKTYFQSFRIFQRLFNFFVNNLIGRLLKRIALGHAAAMPRNSTEVSVDDSSRNGANEQQLPLILETRNGEEKLHHQGQERSKDTGSGFEIQVQFKQTEEESEHWTPDDKLGSSAHEPTKGSRRTDDGDQLKMKKGESFPVSSPGKGQLPDDNLAIQKRKKVTEPPHDKEELPPVQFNGAANGMTIRGKTQQETEPSMSTMARENRARKGKDIISENLTPAREEPQNVFPVHFISVAANINEKSDAFIRRKKEEMRRNLSLER</sequence>
<dbReference type="InterPro" id="IPR020476">
    <property type="entry name" value="Nudix_hydrolase"/>
</dbReference>
<dbReference type="PROSITE" id="PS51462">
    <property type="entry name" value="NUDIX"/>
    <property type="match status" value="1"/>
</dbReference>
<proteinExistence type="predicted"/>
<evidence type="ECO:0000313" key="6">
    <source>
        <dbReference type="Proteomes" id="UP000326939"/>
    </source>
</evidence>
<dbReference type="PROSITE" id="PS00893">
    <property type="entry name" value="NUDIX_BOX"/>
    <property type="match status" value="1"/>
</dbReference>
<feature type="compositionally biased region" description="Basic and acidic residues" evidence="3">
    <location>
        <begin position="350"/>
        <end position="390"/>
    </location>
</feature>
<feature type="region of interest" description="Disordered" evidence="3">
    <location>
        <begin position="297"/>
        <end position="316"/>
    </location>
</feature>
<evidence type="ECO:0000259" key="4">
    <source>
        <dbReference type="PROSITE" id="PS51462"/>
    </source>
</evidence>
<dbReference type="InterPro" id="IPR022927">
    <property type="entry name" value="RppH"/>
</dbReference>
<evidence type="ECO:0000256" key="2">
    <source>
        <dbReference type="ARBA" id="ARBA00022801"/>
    </source>
</evidence>
<protein>
    <recommendedName>
        <fullName evidence="4">Nudix hydrolase domain-containing protein</fullName>
    </recommendedName>
</protein>
<feature type="compositionally biased region" description="Basic and acidic residues" evidence="3">
    <location>
        <begin position="456"/>
        <end position="465"/>
    </location>
</feature>
<dbReference type="InterPro" id="IPR020084">
    <property type="entry name" value="NUDIX_hydrolase_CS"/>
</dbReference>
<dbReference type="Pfam" id="PF00293">
    <property type="entry name" value="NUDIX"/>
    <property type="match status" value="1"/>
</dbReference>
<dbReference type="GO" id="GO:0019693">
    <property type="term" value="P:ribose phosphate metabolic process"/>
    <property type="evidence" value="ECO:0007669"/>
    <property type="project" value="TreeGrafter"/>
</dbReference>
<reference evidence="6" key="1">
    <citation type="journal article" date="2019" name="Gigascience">
        <title>De novo genome assembly of the endangered Acer yangbiense, a plant species with extremely small populations endemic to Yunnan Province, China.</title>
        <authorList>
            <person name="Yang J."/>
            <person name="Wariss H.M."/>
            <person name="Tao L."/>
            <person name="Zhang R."/>
            <person name="Yun Q."/>
            <person name="Hollingsworth P."/>
            <person name="Dao Z."/>
            <person name="Luo G."/>
            <person name="Guo H."/>
            <person name="Ma Y."/>
            <person name="Sun W."/>
        </authorList>
    </citation>
    <scope>NUCLEOTIDE SEQUENCE [LARGE SCALE GENOMIC DNA]</scope>
    <source>
        <strain evidence="6">cv. br00</strain>
    </source>
</reference>
<gene>
    <name evidence="5" type="ORF">DKX38_016645</name>
</gene>
<dbReference type="AlphaFoldDB" id="A0A5N5L8Z6"/>
<feature type="domain" description="Nudix hydrolase" evidence="4">
    <location>
        <begin position="64"/>
        <end position="211"/>
    </location>
</feature>
<keyword evidence="6" id="KW-1185">Reference proteome</keyword>
<evidence type="ECO:0000313" key="5">
    <source>
        <dbReference type="EMBL" id="KAB5539112.1"/>
    </source>
</evidence>
<dbReference type="PANTHER" id="PTHR11839">
    <property type="entry name" value="UDP/ADP-SUGAR PYROPHOSPHATASE"/>
    <property type="match status" value="1"/>
</dbReference>
<evidence type="ECO:0000256" key="3">
    <source>
        <dbReference type="SAM" id="MobiDB-lite"/>
    </source>
</evidence>
<comment type="caution">
    <text evidence="5">The sequence shown here is derived from an EMBL/GenBank/DDBJ whole genome shotgun (WGS) entry which is preliminary data.</text>
</comment>
<dbReference type="GO" id="GO:0034432">
    <property type="term" value="F:bis(5'-adenosyl)-pentaphosphatase activity"/>
    <property type="evidence" value="ECO:0007669"/>
    <property type="project" value="TreeGrafter"/>
</dbReference>
<dbReference type="PROSITE" id="PS51257">
    <property type="entry name" value="PROKAR_LIPOPROTEIN"/>
    <property type="match status" value="1"/>
</dbReference>
<comment type="cofactor">
    <cofactor evidence="1">
        <name>Mn(2+)</name>
        <dbReference type="ChEBI" id="CHEBI:29035"/>
    </cofactor>
</comment>
<organism evidence="5 6">
    <name type="scientific">Salix brachista</name>
    <dbReference type="NCBI Taxonomy" id="2182728"/>
    <lineage>
        <taxon>Eukaryota</taxon>
        <taxon>Viridiplantae</taxon>
        <taxon>Streptophyta</taxon>
        <taxon>Embryophyta</taxon>
        <taxon>Tracheophyta</taxon>
        <taxon>Spermatophyta</taxon>
        <taxon>Magnoliopsida</taxon>
        <taxon>eudicotyledons</taxon>
        <taxon>Gunneridae</taxon>
        <taxon>Pentapetalae</taxon>
        <taxon>rosids</taxon>
        <taxon>fabids</taxon>
        <taxon>Malpighiales</taxon>
        <taxon>Salicaceae</taxon>
        <taxon>Saliceae</taxon>
        <taxon>Salix</taxon>
    </lineage>
</organism>
<name>A0A5N5L8Z6_9ROSI</name>
<dbReference type="Proteomes" id="UP000326939">
    <property type="component" value="Chromosome 10"/>
</dbReference>
<dbReference type="PRINTS" id="PR00502">
    <property type="entry name" value="NUDIXFAMILY"/>
</dbReference>
<dbReference type="GO" id="GO:0008893">
    <property type="term" value="F:guanosine-3',5'-bis(diphosphate) 3'-diphosphatase activity"/>
    <property type="evidence" value="ECO:0007669"/>
    <property type="project" value="TreeGrafter"/>
</dbReference>
<feature type="region of interest" description="Disordered" evidence="3">
    <location>
        <begin position="349"/>
        <end position="465"/>
    </location>
</feature>
<feature type="compositionally biased region" description="Polar residues" evidence="3">
    <location>
        <begin position="441"/>
        <end position="455"/>
    </location>
</feature>
<dbReference type="CDD" id="cd03671">
    <property type="entry name" value="NUDIX_Ap4A_hydrolase_plant_like"/>
    <property type="match status" value="1"/>
</dbReference>
<dbReference type="SUPFAM" id="SSF55811">
    <property type="entry name" value="Nudix"/>
    <property type="match status" value="1"/>
</dbReference>
<dbReference type="GO" id="GO:0009507">
    <property type="term" value="C:chloroplast"/>
    <property type="evidence" value="ECO:0007669"/>
    <property type="project" value="TreeGrafter"/>
</dbReference>